<keyword evidence="10" id="KW-0560">Oxidoreductase</keyword>
<keyword evidence="14" id="KW-0376">Hydrogen peroxide</keyword>
<comment type="caution">
    <text evidence="20">The sequence shown here is derived from an EMBL/GenBank/DDBJ whole genome shotgun (WGS) entry which is preliminary data.</text>
</comment>
<dbReference type="GO" id="GO:0046872">
    <property type="term" value="F:metal ion binding"/>
    <property type="evidence" value="ECO:0007669"/>
    <property type="project" value="UniProtKB-KW"/>
</dbReference>
<evidence type="ECO:0000256" key="17">
    <source>
        <dbReference type="RuleBase" id="RU004241"/>
    </source>
</evidence>
<keyword evidence="11 15" id="KW-0408">Iron</keyword>
<dbReference type="InterPro" id="IPR000823">
    <property type="entry name" value="Peroxidase_pln"/>
</dbReference>
<dbReference type="Proteomes" id="UP000583929">
    <property type="component" value="Unassembled WGS sequence"/>
</dbReference>
<dbReference type="PROSITE" id="PS50873">
    <property type="entry name" value="PEROXIDASE_4"/>
    <property type="match status" value="1"/>
</dbReference>
<evidence type="ECO:0000256" key="3">
    <source>
        <dbReference type="ARBA" id="ARBA00012313"/>
    </source>
</evidence>
<evidence type="ECO:0000256" key="8">
    <source>
        <dbReference type="ARBA" id="ARBA00022729"/>
    </source>
</evidence>
<evidence type="ECO:0000256" key="16">
    <source>
        <dbReference type="PIRSR" id="PIRSR600823-5"/>
    </source>
</evidence>
<evidence type="ECO:0000313" key="23">
    <source>
        <dbReference type="Proteomes" id="UP000583929"/>
    </source>
</evidence>
<evidence type="ECO:0000256" key="18">
    <source>
        <dbReference type="SAM" id="Phobius"/>
    </source>
</evidence>
<dbReference type="InterPro" id="IPR019794">
    <property type="entry name" value="Peroxidases_AS"/>
</dbReference>
<dbReference type="PANTHER" id="PTHR31388:SF264">
    <property type="entry name" value="PEROXIDASE 59"/>
    <property type="match status" value="1"/>
</dbReference>
<dbReference type="GO" id="GO:0020037">
    <property type="term" value="F:heme binding"/>
    <property type="evidence" value="ECO:0007669"/>
    <property type="project" value="InterPro"/>
</dbReference>
<comment type="function">
    <text evidence="2">Removal of H(2)O(2), oxidation of toxic reductants, biosynthesis and degradation of lignin, suberization, auxin catabolism, response to environmental stresses such as wounding, pathogen attack and oxidative stress. These functions might be dependent on each isozyme/isoform in each plant tissue.</text>
</comment>
<dbReference type="Pfam" id="PF00141">
    <property type="entry name" value="peroxidase"/>
    <property type="match status" value="1"/>
</dbReference>
<dbReference type="PANTHER" id="PTHR31388">
    <property type="entry name" value="PEROXIDASE 72-RELATED"/>
    <property type="match status" value="1"/>
</dbReference>
<keyword evidence="18" id="KW-0472">Membrane</keyword>
<feature type="binding site" evidence="15">
    <location>
        <position position="162"/>
    </location>
    <ligand>
        <name>Ca(2+)</name>
        <dbReference type="ChEBI" id="CHEBI:29108"/>
        <label>2</label>
    </ligand>
</feature>
<reference evidence="22 23" key="1">
    <citation type="journal article" date="2020" name="bioRxiv">
        <title>Sequence and annotation of 42 cannabis genomes reveals extensive copy number variation in cannabinoid synthesis and pathogen resistance genes.</title>
        <authorList>
            <person name="Mckernan K.J."/>
            <person name="Helbert Y."/>
            <person name="Kane L.T."/>
            <person name="Ebling H."/>
            <person name="Zhang L."/>
            <person name="Liu B."/>
            <person name="Eaton Z."/>
            <person name="Mclaughlin S."/>
            <person name="Kingan S."/>
            <person name="Baybayan P."/>
            <person name="Concepcion G."/>
            <person name="Jordan M."/>
            <person name="Riva A."/>
            <person name="Barbazuk W."/>
            <person name="Harkins T."/>
        </authorList>
    </citation>
    <scope>NUCLEOTIDE SEQUENCE [LARGE SCALE GENOMIC DNA]</scope>
    <source>
        <strain evidence="22 23">cv. Jamaican Lion 4</strain>
        <strain evidence="21">Father</strain>
        <strain evidence="20">Mother</strain>
        <tissue evidence="20">Leaf</tissue>
    </source>
</reference>
<dbReference type="GO" id="GO:0042744">
    <property type="term" value="P:hydrogen peroxide catabolic process"/>
    <property type="evidence" value="ECO:0007669"/>
    <property type="project" value="UniProtKB-KW"/>
</dbReference>
<evidence type="ECO:0000256" key="5">
    <source>
        <dbReference type="ARBA" id="ARBA00022559"/>
    </source>
</evidence>
<evidence type="ECO:0000256" key="7">
    <source>
        <dbReference type="ARBA" id="ARBA00022723"/>
    </source>
</evidence>
<evidence type="ECO:0000256" key="15">
    <source>
        <dbReference type="PIRSR" id="PIRSR600823-3"/>
    </source>
</evidence>
<keyword evidence="13" id="KW-0325">Glycoprotein</keyword>
<feature type="disulfide bond" evidence="16">
    <location>
        <begin position="114"/>
        <end position="140"/>
    </location>
</feature>
<dbReference type="InterPro" id="IPR010255">
    <property type="entry name" value="Haem_peroxidase_sf"/>
</dbReference>
<feature type="binding site" evidence="15">
    <location>
        <position position="154"/>
    </location>
    <ligand>
        <name>Ca(2+)</name>
        <dbReference type="ChEBI" id="CHEBI:29108"/>
        <label>2</label>
    </ligand>
</feature>
<proteinExistence type="inferred from homology"/>
<comment type="cofactor">
    <cofactor evidence="15">
        <name>Ca(2+)</name>
        <dbReference type="ChEBI" id="CHEBI:29108"/>
    </cofactor>
    <text evidence="15">Binds 2 calcium ions per subunit.</text>
</comment>
<evidence type="ECO:0000313" key="21">
    <source>
        <dbReference type="EMBL" id="KAF4397821.1"/>
    </source>
</evidence>
<keyword evidence="18" id="KW-1133">Transmembrane helix</keyword>
<keyword evidence="4" id="KW-0964">Secreted</keyword>
<evidence type="ECO:0000313" key="20">
    <source>
        <dbReference type="EMBL" id="KAF4369204.1"/>
    </source>
</evidence>
<evidence type="ECO:0000256" key="6">
    <source>
        <dbReference type="ARBA" id="ARBA00022617"/>
    </source>
</evidence>
<dbReference type="InterPro" id="IPR002016">
    <property type="entry name" value="Haem_peroxidase"/>
</dbReference>
<keyword evidence="8" id="KW-0732">Signal</keyword>
<keyword evidence="9 15" id="KW-0106">Calcium</keyword>
<sequence length="235" mass="26116">MYIKFIDLYVYILRNILIYCSCKVCNCGYDMGSFNSLDLIMILIVATAFLLGANGNKLTPLHYSQTCPQALSIVKGEVAAAIESETRIGASLLRLHFHDCFVNVSSHTIGMAKCTSFRARIYNDTNTIEASFAKSFQRKCPANGNNGDNLAELDHQTPTHFDNLYFKNLLKKKGLLHSDQALFNGTSSVDSLVKRYANNNEAFFKAFAMGMIKMGNISPLTGNKGQVRVNCRKVN</sequence>
<keyword evidence="18" id="KW-0812">Transmembrane</keyword>
<comment type="cofactor">
    <cofactor evidence="15">
        <name>heme b</name>
        <dbReference type="ChEBI" id="CHEBI:60344"/>
    </cofactor>
    <text evidence="15">Binds 1 heme b (iron(II)-protoporphyrin IX) group per subunit.</text>
</comment>
<evidence type="ECO:0000256" key="11">
    <source>
        <dbReference type="ARBA" id="ARBA00023004"/>
    </source>
</evidence>
<keyword evidence="5" id="KW-0575">Peroxidase</keyword>
<evidence type="ECO:0000256" key="13">
    <source>
        <dbReference type="ARBA" id="ARBA00023180"/>
    </source>
</evidence>
<dbReference type="Proteomes" id="UP000525078">
    <property type="component" value="Unassembled WGS sequence"/>
</dbReference>
<keyword evidence="6" id="KW-0349">Heme</keyword>
<protein>
    <recommendedName>
        <fullName evidence="3">peroxidase</fullName>
        <ecNumber evidence="3">1.11.1.7</ecNumber>
    </recommendedName>
</protein>
<dbReference type="PRINTS" id="PR00458">
    <property type="entry name" value="PEROXIDASE"/>
</dbReference>
<dbReference type="GO" id="GO:0006979">
    <property type="term" value="P:response to oxidative stress"/>
    <property type="evidence" value="ECO:0007669"/>
    <property type="project" value="InterPro"/>
</dbReference>
<organism evidence="20 22">
    <name type="scientific">Cannabis sativa</name>
    <name type="common">Hemp</name>
    <name type="synonym">Marijuana</name>
    <dbReference type="NCBI Taxonomy" id="3483"/>
    <lineage>
        <taxon>Eukaryota</taxon>
        <taxon>Viridiplantae</taxon>
        <taxon>Streptophyta</taxon>
        <taxon>Embryophyta</taxon>
        <taxon>Tracheophyta</taxon>
        <taxon>Spermatophyta</taxon>
        <taxon>Magnoliopsida</taxon>
        <taxon>eudicotyledons</taxon>
        <taxon>Gunneridae</taxon>
        <taxon>Pentapetalae</taxon>
        <taxon>rosids</taxon>
        <taxon>fabids</taxon>
        <taxon>Rosales</taxon>
        <taxon>Cannabaceae</taxon>
        <taxon>Cannabis</taxon>
    </lineage>
</organism>
<dbReference type="EMBL" id="JAATIQ010000030">
    <property type="protein sequence ID" value="KAF4397821.1"/>
    <property type="molecule type" value="Genomic_DNA"/>
</dbReference>
<dbReference type="GO" id="GO:0140825">
    <property type="term" value="F:lactoperoxidase activity"/>
    <property type="evidence" value="ECO:0007669"/>
    <property type="project" value="UniProtKB-EC"/>
</dbReference>
<dbReference type="Gene3D" id="1.10.420.10">
    <property type="entry name" value="Peroxidase, domain 2"/>
    <property type="match status" value="1"/>
</dbReference>
<evidence type="ECO:0000256" key="12">
    <source>
        <dbReference type="ARBA" id="ARBA00023157"/>
    </source>
</evidence>
<feature type="binding site" evidence="15">
    <location>
        <position position="108"/>
    </location>
    <ligand>
        <name>Ca(2+)</name>
        <dbReference type="ChEBI" id="CHEBI:29108"/>
        <label>2</label>
    </ligand>
</feature>
<dbReference type="FunFam" id="1.10.420.10:FF:000006">
    <property type="entry name" value="Peroxidase"/>
    <property type="match status" value="1"/>
</dbReference>
<dbReference type="AlphaFoldDB" id="A0A7J6FET6"/>
<evidence type="ECO:0000256" key="2">
    <source>
        <dbReference type="ARBA" id="ARBA00002322"/>
    </source>
</evidence>
<feature type="binding site" description="axial binding residue" evidence="15">
    <location>
        <position position="107"/>
    </location>
    <ligand>
        <name>heme b</name>
        <dbReference type="ChEBI" id="CHEBI:60344"/>
    </ligand>
    <ligandPart>
        <name>Fe</name>
        <dbReference type="ChEBI" id="CHEBI:18248"/>
    </ligandPart>
</feature>
<dbReference type="EC" id="1.11.1.7" evidence="3"/>
<feature type="domain" description="Plant heme peroxidase family profile" evidence="19">
    <location>
        <begin position="4"/>
        <end position="235"/>
    </location>
</feature>
<evidence type="ECO:0000256" key="9">
    <source>
        <dbReference type="ARBA" id="ARBA00022837"/>
    </source>
</evidence>
<evidence type="ECO:0000313" key="22">
    <source>
        <dbReference type="Proteomes" id="UP000525078"/>
    </source>
</evidence>
<gene>
    <name evidence="20" type="ORF">F8388_023068</name>
    <name evidence="21" type="ORF">G4B88_017302</name>
</gene>
<evidence type="ECO:0000256" key="1">
    <source>
        <dbReference type="ARBA" id="ARBA00000189"/>
    </source>
</evidence>
<evidence type="ECO:0000256" key="14">
    <source>
        <dbReference type="ARBA" id="ARBA00023324"/>
    </source>
</evidence>
<dbReference type="PRINTS" id="PR00461">
    <property type="entry name" value="PLPEROXIDASE"/>
</dbReference>
<comment type="similarity">
    <text evidence="17">Belongs to the peroxidase family.</text>
</comment>
<dbReference type="SUPFAM" id="SSF48113">
    <property type="entry name" value="Heme-dependent peroxidases"/>
    <property type="match status" value="2"/>
</dbReference>
<evidence type="ECO:0000256" key="4">
    <source>
        <dbReference type="ARBA" id="ARBA00022525"/>
    </source>
</evidence>
<comment type="catalytic activity">
    <reaction evidence="1">
        <text>2 a phenolic donor + H2O2 = 2 a phenolic radical donor + 2 H2O</text>
        <dbReference type="Rhea" id="RHEA:56136"/>
        <dbReference type="ChEBI" id="CHEBI:15377"/>
        <dbReference type="ChEBI" id="CHEBI:16240"/>
        <dbReference type="ChEBI" id="CHEBI:139520"/>
        <dbReference type="ChEBI" id="CHEBI:139521"/>
        <dbReference type="EC" id="1.11.1.7"/>
    </reaction>
</comment>
<dbReference type="PROSITE" id="PS00436">
    <property type="entry name" value="PEROXIDASE_2"/>
    <property type="match status" value="1"/>
</dbReference>
<evidence type="ECO:0000256" key="10">
    <source>
        <dbReference type="ARBA" id="ARBA00023002"/>
    </source>
</evidence>
<accession>A0A7J6FET6</accession>
<keyword evidence="23" id="KW-1185">Reference proteome</keyword>
<feature type="transmembrane region" description="Helical" evidence="18">
    <location>
        <begin position="39"/>
        <end position="56"/>
    </location>
</feature>
<feature type="binding site" evidence="15">
    <location>
        <position position="157"/>
    </location>
    <ligand>
        <name>Ca(2+)</name>
        <dbReference type="ChEBI" id="CHEBI:29108"/>
        <label>2</label>
    </ligand>
</feature>
<keyword evidence="12 16" id="KW-1015">Disulfide bond</keyword>
<keyword evidence="7 15" id="KW-0479">Metal-binding</keyword>
<dbReference type="EMBL" id="JAATIP010000130">
    <property type="protein sequence ID" value="KAF4369204.1"/>
    <property type="molecule type" value="Genomic_DNA"/>
</dbReference>
<evidence type="ECO:0000259" key="19">
    <source>
        <dbReference type="PROSITE" id="PS50873"/>
    </source>
</evidence>
<name>A0A7J6FET6_CANSA</name>